<keyword evidence="7" id="KW-0175">Coiled coil</keyword>
<sequence>MVCQHRIGGRKSNESLGSHRSDSRNTGSGQPLLFQPWTRPSRTEASGDVWGAAESTISHRPHRLHNSSSIAAPQLTVASGERTSSVLPIRSDVLFGGDGAEEIDALSILRSRYPIVVHPPQPSEGTELGLLATPLKRNSTGVEKSRDTEPVDCASSSSADASSYASGSSVYEMAVDHPGALESDGGEVAATGDCTCCHTTLGQRVQGLQERIAALDAEVAAQQTDLTAAETRVAQVSEALQCAVCLEMFSQPHSLACGHTFCQGCLLEWLSQRRQCPTCRASVSQRPAVAFAVQDAVRCLAPPASSSTAASADTLQSPDPWASLFPTTSLRSSLVECNVCARVTLAGCPCPYCAVDALYQSVETRLDTPATSSRQPSSIRISRLTRRPHETQNTERLLDSVRRLRNSYASTRAQYLRSHRSAFATQNTPSLRSAATRGTSYATASGTNTPHFTLRRPRASPSPSPPESLFDPADLIEGRRADRRFTPSPPLTRGNQPPRSLSHIPSYSTLLRSVSRSDPPFSAVPPPRNASQAEYIMHNGYQSAYPSRPRSPPSVLRLTPPLRPRSPGPRAVSRREYAEHSRDMINDYMLHLDDADSSADDAAEPTRAYLDNQLLLARARSLSTRRRSTNRPPSPTDAWDFP</sequence>
<evidence type="ECO:0000256" key="6">
    <source>
        <dbReference type="PROSITE-ProRule" id="PRU00175"/>
    </source>
</evidence>
<gene>
    <name evidence="10" type="primary">PSH1</name>
    <name evidence="10" type="ORF">H4R20_005405</name>
</gene>
<dbReference type="GO" id="GO:0006511">
    <property type="term" value="P:ubiquitin-dependent protein catabolic process"/>
    <property type="evidence" value="ECO:0007669"/>
    <property type="project" value="TreeGrafter"/>
</dbReference>
<dbReference type="SMART" id="SM00184">
    <property type="entry name" value="RING"/>
    <property type="match status" value="1"/>
</dbReference>
<feature type="compositionally biased region" description="Basic and acidic residues" evidence="8">
    <location>
        <begin position="11"/>
        <end position="23"/>
    </location>
</feature>
<dbReference type="InterPro" id="IPR017907">
    <property type="entry name" value="Znf_RING_CS"/>
</dbReference>
<evidence type="ECO:0000256" key="5">
    <source>
        <dbReference type="ARBA" id="ARBA00022833"/>
    </source>
</evidence>
<feature type="compositionally biased region" description="Polar residues" evidence="8">
    <location>
        <begin position="423"/>
        <end position="451"/>
    </location>
</feature>
<accession>A0A9W8LPL8</accession>
<feature type="domain" description="RING-type" evidence="9">
    <location>
        <begin position="242"/>
        <end position="280"/>
    </location>
</feature>
<evidence type="ECO:0000256" key="1">
    <source>
        <dbReference type="ARBA" id="ARBA00022679"/>
    </source>
</evidence>
<evidence type="ECO:0000256" key="4">
    <source>
        <dbReference type="ARBA" id="ARBA00022786"/>
    </source>
</evidence>
<feature type="region of interest" description="Disordered" evidence="8">
    <location>
        <begin position="619"/>
        <end position="642"/>
    </location>
</feature>
<evidence type="ECO:0000313" key="11">
    <source>
        <dbReference type="Proteomes" id="UP001140094"/>
    </source>
</evidence>
<dbReference type="Pfam" id="PF13923">
    <property type="entry name" value="zf-C3HC4_2"/>
    <property type="match status" value="1"/>
</dbReference>
<keyword evidence="11" id="KW-1185">Reference proteome</keyword>
<keyword evidence="4" id="KW-0833">Ubl conjugation pathway</keyword>
<dbReference type="PANTHER" id="PTHR15067:SF4">
    <property type="entry name" value="E3 UBIQUITIN-PROTEIN LIGASE RNF8"/>
    <property type="match status" value="1"/>
</dbReference>
<keyword evidence="3 6" id="KW-0863">Zinc-finger</keyword>
<dbReference type="OrthoDB" id="6105938at2759"/>
<dbReference type="GO" id="GO:0061630">
    <property type="term" value="F:ubiquitin protein ligase activity"/>
    <property type="evidence" value="ECO:0007669"/>
    <property type="project" value="TreeGrafter"/>
</dbReference>
<feature type="region of interest" description="Disordered" evidence="8">
    <location>
        <begin position="543"/>
        <end position="577"/>
    </location>
</feature>
<dbReference type="GO" id="GO:0008270">
    <property type="term" value="F:zinc ion binding"/>
    <property type="evidence" value="ECO:0007669"/>
    <property type="project" value="UniProtKB-KW"/>
</dbReference>
<keyword evidence="1" id="KW-0808">Transferase</keyword>
<evidence type="ECO:0000259" key="9">
    <source>
        <dbReference type="PROSITE" id="PS50089"/>
    </source>
</evidence>
<reference evidence="10" key="1">
    <citation type="submission" date="2022-07" db="EMBL/GenBank/DDBJ databases">
        <title>Phylogenomic reconstructions and comparative analyses of Kickxellomycotina fungi.</title>
        <authorList>
            <person name="Reynolds N.K."/>
            <person name="Stajich J.E."/>
            <person name="Barry K."/>
            <person name="Grigoriev I.V."/>
            <person name="Crous P."/>
            <person name="Smith M.E."/>
        </authorList>
    </citation>
    <scope>NUCLEOTIDE SEQUENCE</scope>
    <source>
        <strain evidence="10">NRRL 1565</strain>
    </source>
</reference>
<dbReference type="PROSITE" id="PS00518">
    <property type="entry name" value="ZF_RING_1"/>
    <property type="match status" value="1"/>
</dbReference>
<dbReference type="PANTHER" id="PTHR15067">
    <property type="entry name" value="E3 UBIQUITIN-PROTEIN LIGASE RNF8"/>
    <property type="match status" value="1"/>
</dbReference>
<feature type="region of interest" description="Disordered" evidence="8">
    <location>
        <begin position="138"/>
        <end position="163"/>
    </location>
</feature>
<keyword evidence="5" id="KW-0862">Zinc</keyword>
<evidence type="ECO:0000313" key="10">
    <source>
        <dbReference type="EMBL" id="KAJ2796824.1"/>
    </source>
</evidence>
<dbReference type="GO" id="GO:0000151">
    <property type="term" value="C:ubiquitin ligase complex"/>
    <property type="evidence" value="ECO:0007669"/>
    <property type="project" value="TreeGrafter"/>
</dbReference>
<feature type="coiled-coil region" evidence="7">
    <location>
        <begin position="205"/>
        <end position="232"/>
    </location>
</feature>
<feature type="compositionally biased region" description="Low complexity" evidence="8">
    <location>
        <begin position="154"/>
        <end position="163"/>
    </location>
</feature>
<dbReference type="EMBL" id="JANBUO010001791">
    <property type="protein sequence ID" value="KAJ2796824.1"/>
    <property type="molecule type" value="Genomic_DNA"/>
</dbReference>
<dbReference type="Gene3D" id="3.30.40.10">
    <property type="entry name" value="Zinc/RING finger domain, C3HC4 (zinc finger)"/>
    <property type="match status" value="1"/>
</dbReference>
<evidence type="ECO:0000256" key="7">
    <source>
        <dbReference type="SAM" id="Coils"/>
    </source>
</evidence>
<dbReference type="Proteomes" id="UP001140094">
    <property type="component" value="Unassembled WGS sequence"/>
</dbReference>
<protein>
    <submittedName>
        <fullName evidence="10">E3 ubiquitin ligase</fullName>
    </submittedName>
</protein>
<dbReference type="InterPro" id="IPR013083">
    <property type="entry name" value="Znf_RING/FYVE/PHD"/>
</dbReference>
<feature type="region of interest" description="Disordered" evidence="8">
    <location>
        <begin position="1"/>
        <end position="45"/>
    </location>
</feature>
<dbReference type="GO" id="GO:0005829">
    <property type="term" value="C:cytosol"/>
    <property type="evidence" value="ECO:0007669"/>
    <property type="project" value="TreeGrafter"/>
</dbReference>
<keyword evidence="2" id="KW-0479">Metal-binding</keyword>
<proteinExistence type="predicted"/>
<feature type="compositionally biased region" description="Basic and acidic residues" evidence="8">
    <location>
        <begin position="476"/>
        <end position="485"/>
    </location>
</feature>
<organism evidence="10 11">
    <name type="scientific">Coemansia guatemalensis</name>
    <dbReference type="NCBI Taxonomy" id="2761395"/>
    <lineage>
        <taxon>Eukaryota</taxon>
        <taxon>Fungi</taxon>
        <taxon>Fungi incertae sedis</taxon>
        <taxon>Zoopagomycota</taxon>
        <taxon>Kickxellomycotina</taxon>
        <taxon>Kickxellomycetes</taxon>
        <taxon>Kickxellales</taxon>
        <taxon>Kickxellaceae</taxon>
        <taxon>Coemansia</taxon>
    </lineage>
</organism>
<dbReference type="GO" id="GO:0016567">
    <property type="term" value="P:protein ubiquitination"/>
    <property type="evidence" value="ECO:0007669"/>
    <property type="project" value="TreeGrafter"/>
</dbReference>
<evidence type="ECO:0000256" key="8">
    <source>
        <dbReference type="SAM" id="MobiDB-lite"/>
    </source>
</evidence>
<dbReference type="InterPro" id="IPR001841">
    <property type="entry name" value="Znf_RING"/>
</dbReference>
<evidence type="ECO:0000256" key="3">
    <source>
        <dbReference type="ARBA" id="ARBA00022771"/>
    </source>
</evidence>
<dbReference type="AlphaFoldDB" id="A0A9W8LPL8"/>
<dbReference type="SUPFAM" id="SSF57850">
    <property type="entry name" value="RING/U-box"/>
    <property type="match status" value="1"/>
</dbReference>
<evidence type="ECO:0000256" key="2">
    <source>
        <dbReference type="ARBA" id="ARBA00022723"/>
    </source>
</evidence>
<dbReference type="PROSITE" id="PS50089">
    <property type="entry name" value="ZF_RING_2"/>
    <property type="match status" value="1"/>
</dbReference>
<name>A0A9W8LPL8_9FUNG</name>
<feature type="compositionally biased region" description="Polar residues" evidence="8">
    <location>
        <begin position="493"/>
        <end position="504"/>
    </location>
</feature>
<comment type="caution">
    <text evidence="10">The sequence shown here is derived from an EMBL/GenBank/DDBJ whole genome shotgun (WGS) entry which is preliminary data.</text>
</comment>
<feature type="region of interest" description="Disordered" evidence="8">
    <location>
        <begin position="419"/>
        <end position="504"/>
    </location>
</feature>